<protein>
    <submittedName>
        <fullName evidence="20">Outer membrane receptor</fullName>
    </submittedName>
</protein>
<evidence type="ECO:0000256" key="17">
    <source>
        <dbReference type="SAM" id="SignalP"/>
    </source>
</evidence>
<evidence type="ECO:0000256" key="13">
    <source>
        <dbReference type="ARBA" id="ARBA00023237"/>
    </source>
</evidence>
<dbReference type="STRING" id="740709.A10D4_10084"/>
<dbReference type="GO" id="GO:0009279">
    <property type="term" value="C:cell outer membrane"/>
    <property type="evidence" value="ECO:0007669"/>
    <property type="project" value="UniProtKB-SubCell"/>
</dbReference>
<dbReference type="GO" id="GO:0015344">
    <property type="term" value="F:siderophore uptake transmembrane transporter activity"/>
    <property type="evidence" value="ECO:0007669"/>
    <property type="project" value="TreeGrafter"/>
</dbReference>
<dbReference type="InterPro" id="IPR037066">
    <property type="entry name" value="Plug_dom_sf"/>
</dbReference>
<keyword evidence="11 14" id="KW-0472">Membrane</keyword>
<keyword evidence="7 17" id="KW-0732">Signal</keyword>
<evidence type="ECO:0000256" key="12">
    <source>
        <dbReference type="ARBA" id="ARBA00023170"/>
    </source>
</evidence>
<dbReference type="GO" id="GO:0015891">
    <property type="term" value="P:siderophore transport"/>
    <property type="evidence" value="ECO:0007669"/>
    <property type="project" value="InterPro"/>
</dbReference>
<dbReference type="GO" id="GO:0038023">
    <property type="term" value="F:signaling receptor activity"/>
    <property type="evidence" value="ECO:0007669"/>
    <property type="project" value="InterPro"/>
</dbReference>
<name>K2K3D0_9GAMM</name>
<evidence type="ECO:0000259" key="18">
    <source>
        <dbReference type="Pfam" id="PF00593"/>
    </source>
</evidence>
<evidence type="ECO:0000256" key="5">
    <source>
        <dbReference type="ARBA" id="ARBA00022496"/>
    </source>
</evidence>
<dbReference type="RefSeq" id="WP_008489325.1">
    <property type="nucleotide sequence ID" value="NZ_AMRG01000012.1"/>
</dbReference>
<organism evidence="20 21">
    <name type="scientific">Idiomarina xiamenensis 10-D-4</name>
    <dbReference type="NCBI Taxonomy" id="740709"/>
    <lineage>
        <taxon>Bacteria</taxon>
        <taxon>Pseudomonadati</taxon>
        <taxon>Pseudomonadota</taxon>
        <taxon>Gammaproteobacteria</taxon>
        <taxon>Alteromonadales</taxon>
        <taxon>Idiomarinaceae</taxon>
        <taxon>Idiomarina</taxon>
    </lineage>
</organism>
<dbReference type="Gene3D" id="2.170.130.10">
    <property type="entry name" value="TonB-dependent receptor, plug domain"/>
    <property type="match status" value="1"/>
</dbReference>
<keyword evidence="5" id="KW-0410">Iron transport</keyword>
<keyword evidence="8" id="KW-0408">Iron</keyword>
<comment type="caution">
    <text evidence="20">The sequence shown here is derived from an EMBL/GenBank/DDBJ whole genome shotgun (WGS) entry which is preliminary data.</text>
</comment>
<comment type="similarity">
    <text evidence="2 14 16">Belongs to the TonB-dependent receptor family.</text>
</comment>
<keyword evidence="6 14" id="KW-0812">Transmembrane</keyword>
<evidence type="ECO:0000313" key="20">
    <source>
        <dbReference type="EMBL" id="EKE82118.1"/>
    </source>
</evidence>
<dbReference type="Pfam" id="PF00593">
    <property type="entry name" value="TonB_dep_Rec_b-barrel"/>
    <property type="match status" value="1"/>
</dbReference>
<dbReference type="InterPro" id="IPR012910">
    <property type="entry name" value="Plug_dom"/>
</dbReference>
<dbReference type="PATRIC" id="fig|740709.3.peg.2039"/>
<evidence type="ECO:0000256" key="6">
    <source>
        <dbReference type="ARBA" id="ARBA00022692"/>
    </source>
</evidence>
<keyword evidence="21" id="KW-1185">Reference proteome</keyword>
<keyword evidence="3 14" id="KW-0813">Transport</keyword>
<evidence type="ECO:0000256" key="15">
    <source>
        <dbReference type="PROSITE-ProRule" id="PRU10144"/>
    </source>
</evidence>
<dbReference type="SUPFAM" id="SSF56935">
    <property type="entry name" value="Porins"/>
    <property type="match status" value="1"/>
</dbReference>
<dbReference type="PANTHER" id="PTHR32552:SF68">
    <property type="entry name" value="FERRICHROME OUTER MEMBRANE TRANSPORTER_PHAGE RECEPTOR"/>
    <property type="match status" value="1"/>
</dbReference>
<dbReference type="InterPro" id="IPR000531">
    <property type="entry name" value="Beta-barrel_TonB"/>
</dbReference>
<dbReference type="InterPro" id="IPR039426">
    <property type="entry name" value="TonB-dep_rcpt-like"/>
</dbReference>
<evidence type="ECO:0000259" key="19">
    <source>
        <dbReference type="Pfam" id="PF07715"/>
    </source>
</evidence>
<dbReference type="Proteomes" id="UP000014115">
    <property type="component" value="Unassembled WGS sequence"/>
</dbReference>
<dbReference type="Pfam" id="PF07715">
    <property type="entry name" value="Plug"/>
    <property type="match status" value="1"/>
</dbReference>
<sequence length="719" mass="80404">MHYSTLALALASALCSSFVVSTAAAQQSSTSNSEATDIERISVTGRAQTLYRSDSSSLATRTATPIAEIPQSIQVLPEALIDDQAARQITDLYRSISGVSTFSYSGVTFRGFRQDEVLYDGLRGDPFSSLAVPQLFNIAQVQVLKGPNGAMFGSGSPGGIINYVTKKPTATAQREISLGLGNDDYRQGAIELSGPLTESGDQRYRAAYYYDDEKPFRFNTEQTNRILDLGYAFDIGNRTDVTLQYTNYRQDYQGARLRGVPVDNDGNFLTDRRWNHNEATDFQVMDADVYQARLNHDFNSNWRADLTVRHYQNTELQNYHEPRGLIDAEGNAVSDTRDAIASLRQFRNQVRDSKATSVNANVVGTLMSGQYEHTLLFGWEYLDSENSFRGDNANPFDSDGNPVVPSLDLLNPQYGVAKGPYGTDPYSVEASITDTRRDGVYVQDQLRINERFNLLASLRYDQFEDDVSGVKFDDSALTYRIGATYQLTDWVRTYALYGTGFNPQAPDSQDVAVGGPFDPEESTIYELGARWSLLNDAIRLSSAVYQIERENILQATAEISDDGRSILSNVGTVRSRGAELDLLGDLTDNWVLNASYAYNDTRITDTVPGQIIDWSAGDRFPNAPKHQFGLWTRYELPFLQSSIGAGMDYVSERISMSNQRIKPYTVFDLSWQSHWQQWTLQVNVKNLFDKTYAASGFLDRTGHFPGEPRRIYASVSYSF</sequence>
<proteinExistence type="inferred from homology"/>
<evidence type="ECO:0000256" key="8">
    <source>
        <dbReference type="ARBA" id="ARBA00023004"/>
    </source>
</evidence>
<dbReference type="PROSITE" id="PS01156">
    <property type="entry name" value="TONB_DEPENDENT_REC_2"/>
    <property type="match status" value="1"/>
</dbReference>
<evidence type="ECO:0000256" key="16">
    <source>
        <dbReference type="RuleBase" id="RU003357"/>
    </source>
</evidence>
<evidence type="ECO:0000313" key="21">
    <source>
        <dbReference type="Proteomes" id="UP000014115"/>
    </source>
</evidence>
<evidence type="ECO:0000256" key="14">
    <source>
        <dbReference type="PROSITE-ProRule" id="PRU01360"/>
    </source>
</evidence>
<reference evidence="20 21" key="1">
    <citation type="journal article" date="2012" name="J. Bacteriol.">
        <title>Genome Sequence of Idiomarina xiamenensis Type Strain 10-D-4.</title>
        <authorList>
            <person name="Lai Q."/>
            <person name="Wang L."/>
            <person name="Wang W."/>
            <person name="Shao Z."/>
        </authorList>
    </citation>
    <scope>NUCLEOTIDE SEQUENCE [LARGE SCALE GENOMIC DNA]</scope>
    <source>
        <strain evidence="20 21">10-D-4</strain>
    </source>
</reference>
<dbReference type="CDD" id="cd01347">
    <property type="entry name" value="ligand_gated_channel"/>
    <property type="match status" value="1"/>
</dbReference>
<evidence type="ECO:0000256" key="10">
    <source>
        <dbReference type="ARBA" id="ARBA00023077"/>
    </source>
</evidence>
<feature type="domain" description="TonB-dependent receptor-like beta-barrel" evidence="18">
    <location>
        <begin position="254"/>
        <end position="687"/>
    </location>
</feature>
<dbReference type="EMBL" id="AMRG01000012">
    <property type="protein sequence ID" value="EKE82118.1"/>
    <property type="molecule type" value="Genomic_DNA"/>
</dbReference>
<evidence type="ECO:0000256" key="1">
    <source>
        <dbReference type="ARBA" id="ARBA00004571"/>
    </source>
</evidence>
<keyword evidence="12 20" id="KW-0675">Receptor</keyword>
<feature type="short sequence motif" description="TonB C-terminal box" evidence="15">
    <location>
        <begin position="702"/>
        <end position="719"/>
    </location>
</feature>
<feature type="signal peptide" evidence="17">
    <location>
        <begin position="1"/>
        <end position="25"/>
    </location>
</feature>
<accession>K2K3D0</accession>
<evidence type="ECO:0000256" key="7">
    <source>
        <dbReference type="ARBA" id="ARBA00022729"/>
    </source>
</evidence>
<evidence type="ECO:0000256" key="3">
    <source>
        <dbReference type="ARBA" id="ARBA00022448"/>
    </source>
</evidence>
<dbReference type="NCBIfam" id="TIGR01783">
    <property type="entry name" value="TonB-siderophor"/>
    <property type="match status" value="1"/>
</dbReference>
<dbReference type="PROSITE" id="PS52016">
    <property type="entry name" value="TONB_DEPENDENT_REC_3"/>
    <property type="match status" value="1"/>
</dbReference>
<keyword evidence="4 14" id="KW-1134">Transmembrane beta strand</keyword>
<dbReference type="InterPro" id="IPR010105">
    <property type="entry name" value="TonB_sidphr_rcpt"/>
</dbReference>
<evidence type="ECO:0000256" key="11">
    <source>
        <dbReference type="ARBA" id="ARBA00023136"/>
    </source>
</evidence>
<keyword evidence="10 16" id="KW-0798">TonB box</keyword>
<dbReference type="PANTHER" id="PTHR32552">
    <property type="entry name" value="FERRICHROME IRON RECEPTOR-RELATED"/>
    <property type="match status" value="1"/>
</dbReference>
<feature type="domain" description="TonB-dependent receptor plug" evidence="19">
    <location>
        <begin position="66"/>
        <end position="160"/>
    </location>
</feature>
<keyword evidence="13 14" id="KW-0998">Cell outer membrane</keyword>
<dbReference type="OrthoDB" id="127311at2"/>
<feature type="chain" id="PRO_5003859506" evidence="17">
    <location>
        <begin position="26"/>
        <end position="719"/>
    </location>
</feature>
<evidence type="ECO:0000256" key="2">
    <source>
        <dbReference type="ARBA" id="ARBA00009810"/>
    </source>
</evidence>
<dbReference type="eggNOG" id="COG4773">
    <property type="taxonomic scope" value="Bacteria"/>
</dbReference>
<dbReference type="Gene3D" id="2.40.170.20">
    <property type="entry name" value="TonB-dependent receptor, beta-barrel domain"/>
    <property type="match status" value="1"/>
</dbReference>
<comment type="subcellular location">
    <subcellularLocation>
        <location evidence="1 14">Cell outer membrane</location>
        <topology evidence="1 14">Multi-pass membrane protein</topology>
    </subcellularLocation>
</comment>
<keyword evidence="9" id="KW-0406">Ion transport</keyword>
<dbReference type="InterPro" id="IPR036942">
    <property type="entry name" value="Beta-barrel_TonB_sf"/>
</dbReference>
<evidence type="ECO:0000256" key="4">
    <source>
        <dbReference type="ARBA" id="ARBA00022452"/>
    </source>
</evidence>
<dbReference type="InterPro" id="IPR010917">
    <property type="entry name" value="TonB_rcpt_CS"/>
</dbReference>
<gene>
    <name evidence="20" type="ORF">A10D4_10084</name>
</gene>
<evidence type="ECO:0000256" key="9">
    <source>
        <dbReference type="ARBA" id="ARBA00023065"/>
    </source>
</evidence>
<dbReference type="AlphaFoldDB" id="K2K3D0"/>